<gene>
    <name evidence="2" type="ORF">MENT_LOCUS28582</name>
</gene>
<proteinExistence type="predicted"/>
<dbReference type="AlphaFoldDB" id="A0A6V7VQM1"/>
<accession>A0A6V7VQM1</accession>
<dbReference type="EMBL" id="CAJEWN010000283">
    <property type="protein sequence ID" value="CAD2176748.1"/>
    <property type="molecule type" value="Genomic_DNA"/>
</dbReference>
<name>A0A6V7VQM1_MELEN</name>
<evidence type="ECO:0000256" key="1">
    <source>
        <dbReference type="SAM" id="SignalP"/>
    </source>
</evidence>
<feature type="signal peptide" evidence="1">
    <location>
        <begin position="1"/>
        <end position="19"/>
    </location>
</feature>
<comment type="caution">
    <text evidence="2">The sequence shown here is derived from an EMBL/GenBank/DDBJ whole genome shotgun (WGS) entry which is preliminary data.</text>
</comment>
<reference evidence="2 3" key="1">
    <citation type="submission" date="2020-08" db="EMBL/GenBank/DDBJ databases">
        <authorList>
            <person name="Koutsovoulos G."/>
            <person name="Danchin GJ E."/>
        </authorList>
    </citation>
    <scope>NUCLEOTIDE SEQUENCE [LARGE SCALE GENOMIC DNA]</scope>
</reference>
<dbReference type="Proteomes" id="UP000580250">
    <property type="component" value="Unassembled WGS sequence"/>
</dbReference>
<feature type="chain" id="PRO_5027920849" evidence="1">
    <location>
        <begin position="20"/>
        <end position="219"/>
    </location>
</feature>
<keyword evidence="1" id="KW-0732">Signal</keyword>
<sequence length="219" mass="25955">MWIFLLFIFLNSLFNFVSPYSIFVKISWRENGEHAQNYYKRLAKEEGERFQLELTGDHLDNPIIGLTDINDNFYFEDLNEGPFKLQIAIYGIRNVDIGTIEEKLENDMIIYIIPHKDKTKYIKYEKVEGDEYFFNTMINVFNNLRVLIFIWPTSSAESIRKINSIMIKCKDVNSNFVTNFNDIVTDVEGNEQFKSTNYVKTLICPNDEYTLLVNYKVRR</sequence>
<organism evidence="2 3">
    <name type="scientific">Meloidogyne enterolobii</name>
    <name type="common">Root-knot nematode worm</name>
    <name type="synonym">Meloidogyne mayaguensis</name>
    <dbReference type="NCBI Taxonomy" id="390850"/>
    <lineage>
        <taxon>Eukaryota</taxon>
        <taxon>Metazoa</taxon>
        <taxon>Ecdysozoa</taxon>
        <taxon>Nematoda</taxon>
        <taxon>Chromadorea</taxon>
        <taxon>Rhabditida</taxon>
        <taxon>Tylenchina</taxon>
        <taxon>Tylenchomorpha</taxon>
        <taxon>Tylenchoidea</taxon>
        <taxon>Meloidogynidae</taxon>
        <taxon>Meloidogyninae</taxon>
        <taxon>Meloidogyne</taxon>
    </lineage>
</organism>
<evidence type="ECO:0000313" key="2">
    <source>
        <dbReference type="EMBL" id="CAD2176748.1"/>
    </source>
</evidence>
<dbReference type="OrthoDB" id="5908956at2759"/>
<evidence type="ECO:0000313" key="3">
    <source>
        <dbReference type="Proteomes" id="UP000580250"/>
    </source>
</evidence>
<protein>
    <submittedName>
        <fullName evidence="2">Uncharacterized protein</fullName>
    </submittedName>
</protein>